<comment type="similarity">
    <text evidence="1 4">Belongs to the serpin family.</text>
</comment>
<feature type="signal peptide" evidence="5">
    <location>
        <begin position="1"/>
        <end position="18"/>
    </location>
</feature>
<evidence type="ECO:0000256" key="3">
    <source>
        <dbReference type="ARBA" id="ARBA00022900"/>
    </source>
</evidence>
<keyword evidence="3" id="KW-0722">Serine protease inhibitor</keyword>
<organism evidence="7 8">
    <name type="scientific">Diabrotica balteata</name>
    <name type="common">Banded cucumber beetle</name>
    <dbReference type="NCBI Taxonomy" id="107213"/>
    <lineage>
        <taxon>Eukaryota</taxon>
        <taxon>Metazoa</taxon>
        <taxon>Ecdysozoa</taxon>
        <taxon>Arthropoda</taxon>
        <taxon>Hexapoda</taxon>
        <taxon>Insecta</taxon>
        <taxon>Pterygota</taxon>
        <taxon>Neoptera</taxon>
        <taxon>Endopterygota</taxon>
        <taxon>Coleoptera</taxon>
        <taxon>Polyphaga</taxon>
        <taxon>Cucujiformia</taxon>
        <taxon>Chrysomeloidea</taxon>
        <taxon>Chrysomelidae</taxon>
        <taxon>Galerucinae</taxon>
        <taxon>Diabroticina</taxon>
        <taxon>Diabroticites</taxon>
        <taxon>Diabrotica</taxon>
    </lineage>
</organism>
<name>A0A9N9ST92_DIABA</name>
<evidence type="ECO:0000259" key="6">
    <source>
        <dbReference type="SMART" id="SM00093"/>
    </source>
</evidence>
<feature type="domain" description="Serpin" evidence="6">
    <location>
        <begin position="33"/>
        <end position="389"/>
    </location>
</feature>
<dbReference type="InterPro" id="IPR036186">
    <property type="entry name" value="Serpin_sf"/>
</dbReference>
<dbReference type="EMBL" id="OU898277">
    <property type="protein sequence ID" value="CAG9829981.1"/>
    <property type="molecule type" value="Genomic_DNA"/>
</dbReference>
<dbReference type="SMART" id="SM00093">
    <property type="entry name" value="SERPIN"/>
    <property type="match status" value="1"/>
</dbReference>
<dbReference type="Pfam" id="PF00079">
    <property type="entry name" value="Serpin"/>
    <property type="match status" value="1"/>
</dbReference>
<dbReference type="Proteomes" id="UP001153709">
    <property type="component" value="Chromosome 2"/>
</dbReference>
<protein>
    <recommendedName>
        <fullName evidence="6">Serpin domain-containing protein</fullName>
    </recommendedName>
</protein>
<sequence length="389" mass="43850">MMRAVVVLIFALFFGCNADNLQSVARGNDEFTVNTFKELIKSPENNNIIISGLSAEIILSLLANGARGETQTELLDVLRLPRNIEGINKAYAEITSRLKVNQKVFKLLSANKVYSAQNFLIEKTFNHIAVTDYDSEVQNVDFSKSTEAANLINDWVEQKTNNKIKNLIDPKTLNANVLLVLVNALYFTGEWKYPFNKKLTTDELFYSSPTESKKIPTMLIASPAKYAYNEKLQAKFLELEFKGSNVSMTFVLPDEINGLAAVEENLQDYLAPQQMKYEHVTIQLPKFKIEKTIDFKPILQSLGLKKIFEVQGDLTGISKEKLMVSEILQKAFIDVDENGVEAAAATEAKIIAVSNFPPKENYKFFANHPFLFYLKSDGLTLFAGKFSKY</sequence>
<evidence type="ECO:0000256" key="1">
    <source>
        <dbReference type="ARBA" id="ARBA00009500"/>
    </source>
</evidence>
<gene>
    <name evidence="7" type="ORF">DIABBA_LOCUS3723</name>
</gene>
<dbReference type="OrthoDB" id="9518664at2759"/>
<proteinExistence type="inferred from homology"/>
<reference evidence="7" key="1">
    <citation type="submission" date="2022-01" db="EMBL/GenBank/DDBJ databases">
        <authorList>
            <person name="King R."/>
        </authorList>
    </citation>
    <scope>NUCLEOTIDE SEQUENCE</scope>
</reference>
<evidence type="ECO:0000313" key="7">
    <source>
        <dbReference type="EMBL" id="CAG9829981.1"/>
    </source>
</evidence>
<keyword evidence="2" id="KW-0646">Protease inhibitor</keyword>
<dbReference type="SUPFAM" id="SSF56574">
    <property type="entry name" value="Serpins"/>
    <property type="match status" value="1"/>
</dbReference>
<dbReference type="InterPro" id="IPR023795">
    <property type="entry name" value="Serpin_CS"/>
</dbReference>
<keyword evidence="5" id="KW-0732">Signal</keyword>
<dbReference type="Gene3D" id="2.30.39.10">
    <property type="entry name" value="Alpha-1-antitrypsin, domain 1"/>
    <property type="match status" value="1"/>
</dbReference>
<feature type="chain" id="PRO_5040485762" description="Serpin domain-containing protein" evidence="5">
    <location>
        <begin position="19"/>
        <end position="389"/>
    </location>
</feature>
<dbReference type="PANTHER" id="PTHR11461">
    <property type="entry name" value="SERINE PROTEASE INHIBITOR, SERPIN"/>
    <property type="match status" value="1"/>
</dbReference>
<dbReference type="InterPro" id="IPR023796">
    <property type="entry name" value="Serpin_dom"/>
</dbReference>
<dbReference type="InterPro" id="IPR042185">
    <property type="entry name" value="Serpin_sf_2"/>
</dbReference>
<dbReference type="PROSITE" id="PS51257">
    <property type="entry name" value="PROKAR_LIPOPROTEIN"/>
    <property type="match status" value="1"/>
</dbReference>
<keyword evidence="8" id="KW-1185">Reference proteome</keyword>
<dbReference type="AlphaFoldDB" id="A0A9N9ST92"/>
<dbReference type="GO" id="GO:0005615">
    <property type="term" value="C:extracellular space"/>
    <property type="evidence" value="ECO:0007669"/>
    <property type="project" value="InterPro"/>
</dbReference>
<dbReference type="PROSITE" id="PS00284">
    <property type="entry name" value="SERPIN"/>
    <property type="match status" value="1"/>
</dbReference>
<dbReference type="InterPro" id="IPR042178">
    <property type="entry name" value="Serpin_sf_1"/>
</dbReference>
<evidence type="ECO:0000256" key="2">
    <source>
        <dbReference type="ARBA" id="ARBA00022690"/>
    </source>
</evidence>
<dbReference type="GO" id="GO:0004867">
    <property type="term" value="F:serine-type endopeptidase inhibitor activity"/>
    <property type="evidence" value="ECO:0007669"/>
    <property type="project" value="UniProtKB-KW"/>
</dbReference>
<accession>A0A9N9ST92</accession>
<dbReference type="PANTHER" id="PTHR11461:SF211">
    <property type="entry name" value="GH10112P-RELATED"/>
    <property type="match status" value="1"/>
</dbReference>
<dbReference type="InterPro" id="IPR000215">
    <property type="entry name" value="Serpin_fam"/>
</dbReference>
<evidence type="ECO:0000256" key="4">
    <source>
        <dbReference type="RuleBase" id="RU000411"/>
    </source>
</evidence>
<dbReference type="Gene3D" id="3.30.497.10">
    <property type="entry name" value="Antithrombin, subunit I, domain 2"/>
    <property type="match status" value="1"/>
</dbReference>
<evidence type="ECO:0000256" key="5">
    <source>
        <dbReference type="SAM" id="SignalP"/>
    </source>
</evidence>
<evidence type="ECO:0000313" key="8">
    <source>
        <dbReference type="Proteomes" id="UP001153709"/>
    </source>
</evidence>